<gene>
    <name evidence="2" type="primary">Cnig_chr_X.g24771</name>
    <name evidence="2" type="ORF">B9Z55_024771</name>
</gene>
<keyword evidence="3" id="KW-1185">Reference proteome</keyword>
<dbReference type="OrthoDB" id="10522249at2759"/>
<name>A0A2G5SVH2_9PELO</name>
<evidence type="ECO:0000313" key="2">
    <source>
        <dbReference type="EMBL" id="PIC19115.1"/>
    </source>
</evidence>
<evidence type="ECO:0000313" key="3">
    <source>
        <dbReference type="Proteomes" id="UP000230233"/>
    </source>
</evidence>
<dbReference type="EMBL" id="PDUG01000006">
    <property type="protein sequence ID" value="PIC19115.1"/>
    <property type="molecule type" value="Genomic_DNA"/>
</dbReference>
<protein>
    <submittedName>
        <fullName evidence="2">Uncharacterized protein</fullName>
    </submittedName>
</protein>
<feature type="region of interest" description="Disordered" evidence="1">
    <location>
        <begin position="28"/>
        <end position="65"/>
    </location>
</feature>
<dbReference type="AlphaFoldDB" id="A0A2G5SVH2"/>
<dbReference type="Proteomes" id="UP000230233">
    <property type="component" value="Chromosome X"/>
</dbReference>
<sequence length="121" mass="13980">MRMPVFFIVNSLDFFDKAKLATDYQELKEKQGDEKDVEDAQDLQNFRNEAADNEQGQGEADEMEYDEQNRALPVWDHLNAHFSRNDPNDLELEAQDVSEFVAEETITASRLVRDPRRITGG</sequence>
<comment type="caution">
    <text evidence="2">The sequence shown here is derived from an EMBL/GenBank/DDBJ whole genome shotgun (WGS) entry which is preliminary data.</text>
</comment>
<reference evidence="3" key="1">
    <citation type="submission" date="2017-10" db="EMBL/GenBank/DDBJ databases">
        <title>Rapid genome shrinkage in a self-fertile nematode reveals novel sperm competition proteins.</title>
        <authorList>
            <person name="Yin D."/>
            <person name="Schwarz E.M."/>
            <person name="Thomas C.G."/>
            <person name="Felde R.L."/>
            <person name="Korf I.F."/>
            <person name="Cutter A.D."/>
            <person name="Schartner C.M."/>
            <person name="Ralston E.J."/>
            <person name="Meyer B.J."/>
            <person name="Haag E.S."/>
        </authorList>
    </citation>
    <scope>NUCLEOTIDE SEQUENCE [LARGE SCALE GENOMIC DNA]</scope>
    <source>
        <strain evidence="3">JU1422</strain>
    </source>
</reference>
<organism evidence="2 3">
    <name type="scientific">Caenorhabditis nigoni</name>
    <dbReference type="NCBI Taxonomy" id="1611254"/>
    <lineage>
        <taxon>Eukaryota</taxon>
        <taxon>Metazoa</taxon>
        <taxon>Ecdysozoa</taxon>
        <taxon>Nematoda</taxon>
        <taxon>Chromadorea</taxon>
        <taxon>Rhabditida</taxon>
        <taxon>Rhabditina</taxon>
        <taxon>Rhabditomorpha</taxon>
        <taxon>Rhabditoidea</taxon>
        <taxon>Rhabditidae</taxon>
        <taxon>Peloderinae</taxon>
        <taxon>Caenorhabditis</taxon>
    </lineage>
</organism>
<proteinExistence type="predicted"/>
<evidence type="ECO:0000256" key="1">
    <source>
        <dbReference type="SAM" id="MobiDB-lite"/>
    </source>
</evidence>
<accession>A0A2G5SVH2</accession>